<feature type="transmembrane region" description="Helical" evidence="1">
    <location>
        <begin position="41"/>
        <end position="62"/>
    </location>
</feature>
<reference evidence="2 3" key="1">
    <citation type="submission" date="2020-11" db="EMBL/GenBank/DDBJ databases">
        <title>Amino acid is mineralized and recycled by bacteria in oceanic microbiome.</title>
        <authorList>
            <person name="Zheng L.Y."/>
        </authorList>
    </citation>
    <scope>NUCLEOTIDE SEQUENCE [LARGE SCALE GENOMIC DNA]</scope>
    <source>
        <strain evidence="2 3">A32-1</strain>
    </source>
</reference>
<feature type="transmembrane region" description="Helical" evidence="1">
    <location>
        <begin position="74"/>
        <end position="97"/>
    </location>
</feature>
<dbReference type="KEGG" id="msf:IT882_13165"/>
<sequence>MIANLRAWLTDDRRQALHAALGTLAAFAVAAGWLNGNQEEVVVGLIGSLLALVQGLLSLSLLSSSGKARWFSTVGRGLIYGAAAAAGAAGVGFGLFGADVVEYWLGLLTVALTVVSSFLAVVNVQTTDAAPSDARQTLNPRLEP</sequence>
<name>A0A7S8RGI6_9MICO</name>
<evidence type="ECO:0000313" key="2">
    <source>
        <dbReference type="EMBL" id="QPE04141.1"/>
    </source>
</evidence>
<feature type="transmembrane region" description="Helical" evidence="1">
    <location>
        <begin position="16"/>
        <end position="35"/>
    </location>
</feature>
<keyword evidence="1" id="KW-0812">Transmembrane</keyword>
<organism evidence="2 3">
    <name type="scientific">Microbacterium schleiferi</name>
    <dbReference type="NCBI Taxonomy" id="69362"/>
    <lineage>
        <taxon>Bacteria</taxon>
        <taxon>Bacillati</taxon>
        <taxon>Actinomycetota</taxon>
        <taxon>Actinomycetes</taxon>
        <taxon>Micrococcales</taxon>
        <taxon>Microbacteriaceae</taxon>
        <taxon>Microbacterium</taxon>
    </lineage>
</organism>
<dbReference type="AlphaFoldDB" id="A0A7S8RGI6"/>
<dbReference type="EMBL" id="CP064760">
    <property type="protein sequence ID" value="QPE04141.1"/>
    <property type="molecule type" value="Genomic_DNA"/>
</dbReference>
<dbReference type="Proteomes" id="UP000594480">
    <property type="component" value="Chromosome"/>
</dbReference>
<keyword evidence="1" id="KW-0472">Membrane</keyword>
<feature type="transmembrane region" description="Helical" evidence="1">
    <location>
        <begin position="103"/>
        <end position="122"/>
    </location>
</feature>
<proteinExistence type="predicted"/>
<keyword evidence="1" id="KW-1133">Transmembrane helix</keyword>
<gene>
    <name evidence="2" type="ORF">IT882_13165</name>
</gene>
<evidence type="ECO:0000256" key="1">
    <source>
        <dbReference type="SAM" id="Phobius"/>
    </source>
</evidence>
<protein>
    <submittedName>
        <fullName evidence="2">Uncharacterized protein</fullName>
    </submittedName>
</protein>
<accession>A0A7S8RGI6</accession>
<keyword evidence="3" id="KW-1185">Reference proteome</keyword>
<evidence type="ECO:0000313" key="3">
    <source>
        <dbReference type="Proteomes" id="UP000594480"/>
    </source>
</evidence>
<dbReference type="RefSeq" id="WP_195692232.1">
    <property type="nucleotide sequence ID" value="NZ_CP064760.1"/>
</dbReference>